<evidence type="ECO:0000313" key="1">
    <source>
        <dbReference type="EMBL" id="TPR05880.1"/>
    </source>
</evidence>
<reference evidence="2" key="1">
    <citation type="submission" date="2018-10" db="EMBL/GenBank/DDBJ databases">
        <title>FDA dAtabase for Regulatory Grade micrObial Sequences (FDA-ARGOS): Supporting development and validation of Infectious Disease Dx tests.</title>
        <authorList>
            <person name="Kerrigan L."/>
            <person name="Tallon L."/>
            <person name="Sadzewicz L."/>
            <person name="Sengamalay N."/>
            <person name="Ott S."/>
            <person name="Godinez A."/>
            <person name="Nagaraj S."/>
            <person name="Vavikolanu K."/>
            <person name="Nadendla S."/>
            <person name="George J."/>
            <person name="Sichtig H."/>
        </authorList>
    </citation>
    <scope>NUCLEOTIDE SEQUENCE [LARGE SCALE GENOMIC DNA]</scope>
    <source>
        <strain evidence="2">FDAARGOS_311</strain>
    </source>
</reference>
<dbReference type="Proteomes" id="UP000197666">
    <property type="component" value="Unassembled WGS sequence"/>
</dbReference>
<name>A0A505I2Q6_ASPNG</name>
<dbReference type="EMBL" id="NKJJ02000011">
    <property type="protein sequence ID" value="TPR05880.1"/>
    <property type="molecule type" value="Genomic_DNA"/>
</dbReference>
<comment type="caution">
    <text evidence="1">The sequence shown here is derived from an EMBL/GenBank/DDBJ whole genome shotgun (WGS) entry which is preliminary data.</text>
</comment>
<accession>A0A505I2Q6</accession>
<gene>
    <name evidence="1" type="ORF">CAN33_0011670</name>
</gene>
<proteinExistence type="predicted"/>
<organism evidence="1 2">
    <name type="scientific">Aspergillus niger</name>
    <dbReference type="NCBI Taxonomy" id="5061"/>
    <lineage>
        <taxon>Eukaryota</taxon>
        <taxon>Fungi</taxon>
        <taxon>Dikarya</taxon>
        <taxon>Ascomycota</taxon>
        <taxon>Pezizomycotina</taxon>
        <taxon>Eurotiomycetes</taxon>
        <taxon>Eurotiomycetidae</taxon>
        <taxon>Eurotiales</taxon>
        <taxon>Aspergillaceae</taxon>
        <taxon>Aspergillus</taxon>
        <taxon>Aspergillus subgen. Circumdati</taxon>
    </lineage>
</organism>
<dbReference type="AlphaFoldDB" id="A0A505I2Q6"/>
<dbReference type="VEuPathDB" id="FungiDB:ATCC64974_63010"/>
<sequence length="314" mass="36595">MNPAMDGESRVLVLQEYYNPEADAEIPHPYYPAAYQHVRFRPGIDILHFNWDEGDEGAYDFWNDEDNAIQYFCAVARKAVHNPISITDRHLRQNFDDPFFAGSVRVAALDKYAIRDHWLVLIQTISFDFTDDVEALQSGLFGEFELDPVRYVNPNDSETLHRYCQLWRTQNPTDITACTTTAPAAPIAPWTREVQQAAAVEFFALLEDGHKPLHDRLARWKEYVDRRWVWNVFHRMTEEAKAGAPVSVPDCDVLFLPPYPGYDWEDDEETYEYFRSKYTLNRGHPWIQAVLDKMPVFQPMILFRHRTGIGCNGR</sequence>
<evidence type="ECO:0000313" key="2">
    <source>
        <dbReference type="Proteomes" id="UP000197666"/>
    </source>
</evidence>
<dbReference type="VEuPathDB" id="FungiDB:ASPNIDRAFT2_1158624"/>
<protein>
    <submittedName>
        <fullName evidence="1">Imidazoleglycerol phosphate synthase, cyclase subunit</fullName>
    </submittedName>
</protein>